<evidence type="ECO:0000259" key="1">
    <source>
        <dbReference type="Pfam" id="PF00535"/>
    </source>
</evidence>
<sequence length="280" mass="33088">MKNLVALFTVFYSGAECFLKDFLSSLKEQSYKEFDLIIVNDGFEVGEFENLLCNLNVVEIKFSSTVSKNREYGLNYIKRAGYKYLILCDVDDFFSRKRVEISLNMLREFDVVVNDVDIVSNRNEILINNYFSRSLNSSTNIDLHFIKEKNLLGFSNTAIKTDLFDSINFPTNLEIVDWYFFTIILKKEPKVGFIHQALTYYRQHSNNLIGIGDYPIEFFKKMLDLKISHYSYLSDIDLDYKSLYIQYLDMKRKSDMDIIMGIDKNKKINKYPLWWENIKL</sequence>
<keyword evidence="2" id="KW-0328">Glycosyltransferase</keyword>
<dbReference type="PANTHER" id="PTHR22916">
    <property type="entry name" value="GLYCOSYLTRANSFERASE"/>
    <property type="match status" value="1"/>
</dbReference>
<dbReference type="SUPFAM" id="SSF53448">
    <property type="entry name" value="Nucleotide-diphospho-sugar transferases"/>
    <property type="match status" value="1"/>
</dbReference>
<dbReference type="EC" id="2.4.-.-" evidence="2"/>
<keyword evidence="2" id="KW-0808">Transferase</keyword>
<dbReference type="Pfam" id="PF00535">
    <property type="entry name" value="Glycos_transf_2"/>
    <property type="match status" value="1"/>
</dbReference>
<name>A0ABD5FUD5_BACFG</name>
<reference evidence="2 3" key="2">
    <citation type="submission" date="2023-08" db="EMBL/GenBank/DDBJ databases">
        <authorList>
            <person name="Du M."/>
            <person name="Liu C."/>
            <person name="Liu S.-J."/>
        </authorList>
    </citation>
    <scope>NUCLEOTIDE SEQUENCE [LARGE SCALE GENOMIC DNA]</scope>
    <source>
        <strain evidence="2 3">GS077</strain>
    </source>
</reference>
<organism evidence="2 3">
    <name type="scientific">Bacteroides fragilis</name>
    <dbReference type="NCBI Taxonomy" id="817"/>
    <lineage>
        <taxon>Bacteria</taxon>
        <taxon>Pseudomonadati</taxon>
        <taxon>Bacteroidota</taxon>
        <taxon>Bacteroidia</taxon>
        <taxon>Bacteroidales</taxon>
        <taxon>Bacteroidaceae</taxon>
        <taxon>Bacteroides</taxon>
    </lineage>
</organism>
<dbReference type="InterPro" id="IPR001173">
    <property type="entry name" value="Glyco_trans_2-like"/>
</dbReference>
<feature type="domain" description="Glycosyltransferase 2-like" evidence="1">
    <location>
        <begin position="14"/>
        <end position="133"/>
    </location>
</feature>
<evidence type="ECO:0000313" key="3">
    <source>
        <dbReference type="Proteomes" id="UP001258434"/>
    </source>
</evidence>
<dbReference type="AlphaFoldDB" id="A0ABD5FUD5"/>
<dbReference type="Proteomes" id="UP001258434">
    <property type="component" value="Unassembled WGS sequence"/>
</dbReference>
<dbReference type="RefSeq" id="WP_009291890.1">
    <property type="nucleotide sequence ID" value="NZ_CP098482.1"/>
</dbReference>
<proteinExistence type="predicted"/>
<dbReference type="GO" id="GO:0016758">
    <property type="term" value="F:hexosyltransferase activity"/>
    <property type="evidence" value="ECO:0007669"/>
    <property type="project" value="UniProtKB-ARBA"/>
</dbReference>
<gene>
    <name evidence="2" type="ORF">BFGS077_000641</name>
</gene>
<dbReference type="InterPro" id="IPR029044">
    <property type="entry name" value="Nucleotide-diphossugar_trans"/>
</dbReference>
<comment type="caution">
    <text evidence="2">The sequence shown here is derived from an EMBL/GenBank/DDBJ whole genome shotgun (WGS) entry which is preliminary data.</text>
</comment>
<dbReference type="Gene3D" id="3.90.550.10">
    <property type="entry name" value="Spore Coat Polysaccharide Biosynthesis Protein SpsA, Chain A"/>
    <property type="match status" value="1"/>
</dbReference>
<accession>A0ABD5FUD5</accession>
<reference evidence="3" key="1">
    <citation type="submission" date="2023-07" db="EMBL/GenBank/DDBJ databases">
        <title>A gut symbiont ubiquitin homologue binds and inactivates peptidyl-prolyl isomerase to mediate the interbacterial arms race in the human gut.</title>
        <authorList>
            <person name="Jiang K."/>
            <person name="Li W."/>
            <person name="Tong M."/>
            <person name="Xu J."/>
            <person name="Chen Z."/>
            <person name="Yang Y."/>
            <person name="Zang Y."/>
            <person name="Jiao X."/>
            <person name="Liu C."/>
            <person name="Lim B."/>
            <person name="Jiang X."/>
            <person name="Wang J."/>
            <person name="Wu D."/>
            <person name="Wang M."/>
            <person name="Liu S.-J."/>
            <person name="Shao F."/>
            <person name="Gao X."/>
        </authorList>
    </citation>
    <scope>NUCLEOTIDE SEQUENCE [LARGE SCALE GENOMIC DNA]</scope>
    <source>
        <strain evidence="3">GS077</strain>
    </source>
</reference>
<dbReference type="EMBL" id="JAVFHL010000001">
    <property type="protein sequence ID" value="MDT6975392.1"/>
    <property type="molecule type" value="Genomic_DNA"/>
</dbReference>
<evidence type="ECO:0000313" key="2">
    <source>
        <dbReference type="EMBL" id="MDT6975392.1"/>
    </source>
</evidence>
<dbReference type="PANTHER" id="PTHR22916:SF3">
    <property type="entry name" value="UDP-GLCNAC:BETAGAL BETA-1,3-N-ACETYLGLUCOSAMINYLTRANSFERASE-LIKE PROTEIN 1"/>
    <property type="match status" value="1"/>
</dbReference>
<protein>
    <submittedName>
        <fullName evidence="2">Glycosyltransferase</fullName>
        <ecNumber evidence="2">2.4.-.-</ecNumber>
    </submittedName>
</protein>